<keyword evidence="3" id="KW-1185">Reference proteome</keyword>
<evidence type="ECO:0000256" key="1">
    <source>
        <dbReference type="SAM" id="MobiDB-lite"/>
    </source>
</evidence>
<name>A0A448ZHN0_9STRA</name>
<protein>
    <submittedName>
        <fullName evidence="2">Uncharacterized protein</fullName>
    </submittedName>
</protein>
<evidence type="ECO:0000313" key="2">
    <source>
        <dbReference type="EMBL" id="VEU41550.1"/>
    </source>
</evidence>
<dbReference type="EMBL" id="CAACVS010000361">
    <property type="protein sequence ID" value="VEU41550.1"/>
    <property type="molecule type" value="Genomic_DNA"/>
</dbReference>
<organism evidence="2 3">
    <name type="scientific">Pseudo-nitzschia multistriata</name>
    <dbReference type="NCBI Taxonomy" id="183589"/>
    <lineage>
        <taxon>Eukaryota</taxon>
        <taxon>Sar</taxon>
        <taxon>Stramenopiles</taxon>
        <taxon>Ochrophyta</taxon>
        <taxon>Bacillariophyta</taxon>
        <taxon>Bacillariophyceae</taxon>
        <taxon>Bacillariophycidae</taxon>
        <taxon>Bacillariales</taxon>
        <taxon>Bacillariaceae</taxon>
        <taxon>Pseudo-nitzschia</taxon>
    </lineage>
</organism>
<accession>A0A448ZHN0</accession>
<proteinExistence type="predicted"/>
<feature type="region of interest" description="Disordered" evidence="1">
    <location>
        <begin position="73"/>
        <end position="92"/>
    </location>
</feature>
<reference evidence="2 3" key="1">
    <citation type="submission" date="2019-01" db="EMBL/GenBank/DDBJ databases">
        <authorList>
            <person name="Ferrante I. M."/>
        </authorList>
    </citation>
    <scope>NUCLEOTIDE SEQUENCE [LARGE SCALE GENOMIC DNA]</scope>
    <source>
        <strain evidence="2 3">B856</strain>
    </source>
</reference>
<gene>
    <name evidence="2" type="ORF">PSNMU_V1.4_AUG-EV-PASAV3_0084720</name>
</gene>
<dbReference type="Proteomes" id="UP000291116">
    <property type="component" value="Unassembled WGS sequence"/>
</dbReference>
<sequence>MDDLADLVQVVLVRQWERTGSGIELIVVQLGVSVDGERPTDDHATGVAVGLEYEVAPGHNDRTLELIVSIHRDGSAGGEDPSNTGGQRRGEGVLAADGSVGRHGVGRMEAHGGDVEVTASFDDDHDGLPDQSLRKHDAYNIGRNRIDLEDLDGIVVGSRIEGQHIALNGSYTLGVPLEVAVRVHMVFFKDGHVGSALDSVEGAASSVEKMAGSVAVVELVHDHLGFGKRCIDLEISSDLDAHGVLEGLDEGSVDGRSQSAARPLVQLRVLHEDTTALESSPALAMEIATDQNGQGIVVPDREAAVSVDRIDLWVGQGIGTLSS</sequence>
<dbReference type="AlphaFoldDB" id="A0A448ZHN0"/>
<evidence type="ECO:0000313" key="3">
    <source>
        <dbReference type="Proteomes" id="UP000291116"/>
    </source>
</evidence>